<accession>A0A0G1CL71</accession>
<dbReference type="STRING" id="1618446.UV61_C0008G0008"/>
<protein>
    <submittedName>
        <fullName evidence="5">Peptidase S1 and S6, chymotrypsin/Hap</fullName>
    </submittedName>
</protein>
<dbReference type="PATRIC" id="fig|1618446.3.peg.873"/>
<evidence type="ECO:0000313" key="5">
    <source>
        <dbReference type="EMBL" id="KKS86555.1"/>
    </source>
</evidence>
<keyword evidence="4" id="KW-1133">Transmembrane helix</keyword>
<dbReference type="GO" id="GO:0006508">
    <property type="term" value="P:proteolysis"/>
    <property type="evidence" value="ECO:0007669"/>
    <property type="project" value="UniProtKB-KW"/>
</dbReference>
<evidence type="ECO:0000256" key="4">
    <source>
        <dbReference type="SAM" id="Phobius"/>
    </source>
</evidence>
<dbReference type="SUPFAM" id="SSF50494">
    <property type="entry name" value="Trypsin-like serine proteases"/>
    <property type="match status" value="1"/>
</dbReference>
<evidence type="ECO:0000256" key="2">
    <source>
        <dbReference type="ARBA" id="ARBA00022670"/>
    </source>
</evidence>
<comment type="similarity">
    <text evidence="1">Belongs to the peptidase S1C family.</text>
</comment>
<name>A0A0G1CL71_9BACT</name>
<dbReference type="Proteomes" id="UP000034050">
    <property type="component" value="Unassembled WGS sequence"/>
</dbReference>
<keyword evidence="3" id="KW-0378">Hydrolase</keyword>
<dbReference type="Gene3D" id="2.40.10.120">
    <property type="match status" value="1"/>
</dbReference>
<dbReference type="Pfam" id="PF13365">
    <property type="entry name" value="Trypsin_2"/>
    <property type="match status" value="1"/>
</dbReference>
<dbReference type="Gene3D" id="2.40.10.10">
    <property type="entry name" value="Trypsin-like serine proteases"/>
    <property type="match status" value="1"/>
</dbReference>
<keyword evidence="2" id="KW-0645">Protease</keyword>
<dbReference type="EMBL" id="LCFD01000008">
    <property type="protein sequence ID" value="KKS86555.1"/>
    <property type="molecule type" value="Genomic_DNA"/>
</dbReference>
<dbReference type="PANTHER" id="PTHR43343:SF3">
    <property type="entry name" value="PROTEASE DO-LIKE 8, CHLOROPLASTIC"/>
    <property type="match status" value="1"/>
</dbReference>
<organism evidence="5 6">
    <name type="scientific">Candidatus Gottesmanbacteria bacterium GW2011_GWB1_43_11</name>
    <dbReference type="NCBI Taxonomy" id="1618446"/>
    <lineage>
        <taxon>Bacteria</taxon>
        <taxon>Candidatus Gottesmaniibacteriota</taxon>
    </lineage>
</organism>
<feature type="transmembrane region" description="Helical" evidence="4">
    <location>
        <begin position="634"/>
        <end position="653"/>
    </location>
</feature>
<proteinExistence type="inferred from homology"/>
<keyword evidence="4" id="KW-0472">Membrane</keyword>
<dbReference type="InterPro" id="IPR009003">
    <property type="entry name" value="Peptidase_S1_PA"/>
</dbReference>
<comment type="caution">
    <text evidence="5">The sequence shown here is derived from an EMBL/GenBank/DDBJ whole genome shotgun (WGS) entry which is preliminary data.</text>
</comment>
<dbReference type="AlphaFoldDB" id="A0A0G1CL71"/>
<dbReference type="InterPro" id="IPR043504">
    <property type="entry name" value="Peptidase_S1_PA_chymotrypsin"/>
</dbReference>
<gene>
    <name evidence="5" type="ORF">UV61_C0008G0008</name>
</gene>
<evidence type="ECO:0000256" key="1">
    <source>
        <dbReference type="ARBA" id="ARBA00010541"/>
    </source>
</evidence>
<dbReference type="InterPro" id="IPR051201">
    <property type="entry name" value="Chloro_Bact_Ser_Proteases"/>
</dbReference>
<keyword evidence="4" id="KW-0812">Transmembrane</keyword>
<evidence type="ECO:0000256" key="3">
    <source>
        <dbReference type="ARBA" id="ARBA00022801"/>
    </source>
</evidence>
<evidence type="ECO:0000313" key="6">
    <source>
        <dbReference type="Proteomes" id="UP000034050"/>
    </source>
</evidence>
<reference evidence="5 6" key="1">
    <citation type="journal article" date="2015" name="Nature">
        <title>rRNA introns, odd ribosomes, and small enigmatic genomes across a large radiation of phyla.</title>
        <authorList>
            <person name="Brown C.T."/>
            <person name="Hug L.A."/>
            <person name="Thomas B.C."/>
            <person name="Sharon I."/>
            <person name="Castelle C.J."/>
            <person name="Singh A."/>
            <person name="Wilkins M.J."/>
            <person name="Williams K.H."/>
            <person name="Banfield J.F."/>
        </authorList>
    </citation>
    <scope>NUCLEOTIDE SEQUENCE [LARGE SCALE GENOMIC DNA]</scope>
</reference>
<dbReference type="GO" id="GO:0008233">
    <property type="term" value="F:peptidase activity"/>
    <property type="evidence" value="ECO:0007669"/>
    <property type="project" value="UniProtKB-KW"/>
</dbReference>
<dbReference type="PANTHER" id="PTHR43343">
    <property type="entry name" value="PEPTIDASE S12"/>
    <property type="match status" value="1"/>
</dbReference>
<sequence>MLLFLLVGIGISIGAVEQQLSLYGKANIPEDLSTIEAQFTPEGFTKLKTLRAQLEAEKLTKQNQTFTQTTYGYQFFYNPTWWKIETQAADVSNRVTFRLDSSLGDASVTLVVDSSDPQNSSLEQLRETVESEYREKGQFVSKELTTIGAQPAYRFLLTETHFGEKTEYEEWWTINSGYLYHITVRYAPLLESQAYALTLLNTLTFFSPQVPPAVKGITSTSKTSYTPVEIAEIVSPSVVNLIHLKCIKMINKDRSDIYLKPEYDFCATGKGTGMIVTEQGYIATNGHVANVYPEQSLIEQVFHAPAHPFMKDLVRDITYRTSFVSLTDQAVESLLEVTQTNPTALNSLMNATMKLLDGGLLEVKNEVTKYYVQLGREAIKIDPHRVNPDMITSAVTPVSSIIEAELVALDFPNRYSPAAQLRNQDGKGTDVAIFKLKDTGSQRFPAVTLGVSSSLKPGEPLVILGFPSLVEGDSRGNSLIDYTNAARTQSVTQGIVSALKHDNTGRLLIQTDASIERGTSGGPAFNSKTEVVGIVTFGVEGTLGNYNFLRDTADIKSLLDTNQIPVQKNPVFEKWREGLTYFWNGYYTKASNNFRLVKQMYPGHPTVDEYISEAKAAIVQGKDRGLFLGFEKEVLIRVVFYTFLFLISSLLVWKLLMAKKNHIVVSSQIRTEV</sequence>